<feature type="region of interest" description="Disordered" evidence="1">
    <location>
        <begin position="180"/>
        <end position="204"/>
    </location>
</feature>
<dbReference type="OrthoDB" id="6590397at2759"/>
<dbReference type="EMBL" id="VTPC01003306">
    <property type="protein sequence ID" value="KAF2898730.1"/>
    <property type="molecule type" value="Genomic_DNA"/>
</dbReference>
<dbReference type="AlphaFoldDB" id="A0A8K0D3G4"/>
<evidence type="ECO:0000256" key="1">
    <source>
        <dbReference type="SAM" id="MobiDB-lite"/>
    </source>
</evidence>
<gene>
    <name evidence="3" type="ORF">ILUMI_07444</name>
</gene>
<organism evidence="3 4">
    <name type="scientific">Ignelater luminosus</name>
    <name type="common">Cucubano</name>
    <name type="synonym">Pyrophorus luminosus</name>
    <dbReference type="NCBI Taxonomy" id="2038154"/>
    <lineage>
        <taxon>Eukaryota</taxon>
        <taxon>Metazoa</taxon>
        <taxon>Ecdysozoa</taxon>
        <taxon>Arthropoda</taxon>
        <taxon>Hexapoda</taxon>
        <taxon>Insecta</taxon>
        <taxon>Pterygota</taxon>
        <taxon>Neoptera</taxon>
        <taxon>Endopterygota</taxon>
        <taxon>Coleoptera</taxon>
        <taxon>Polyphaga</taxon>
        <taxon>Elateriformia</taxon>
        <taxon>Elateroidea</taxon>
        <taxon>Elateridae</taxon>
        <taxon>Agrypninae</taxon>
        <taxon>Pyrophorini</taxon>
        <taxon>Ignelater</taxon>
    </lineage>
</organism>
<keyword evidence="4" id="KW-1185">Reference proteome</keyword>
<feature type="transmembrane region" description="Helical" evidence="2">
    <location>
        <begin position="32"/>
        <end position="52"/>
    </location>
</feature>
<accession>A0A8K0D3G4</accession>
<evidence type="ECO:0000313" key="3">
    <source>
        <dbReference type="EMBL" id="KAF2898730.1"/>
    </source>
</evidence>
<protein>
    <submittedName>
        <fullName evidence="3">Uncharacterized protein</fullName>
    </submittedName>
</protein>
<keyword evidence="2" id="KW-0812">Transmembrane</keyword>
<comment type="caution">
    <text evidence="3">The sequence shown here is derived from an EMBL/GenBank/DDBJ whole genome shotgun (WGS) entry which is preliminary data.</text>
</comment>
<keyword evidence="2" id="KW-0472">Membrane</keyword>
<proteinExistence type="predicted"/>
<sequence length="251" mass="28763">MTASGILPTYQRFVNGVPVPFSRKSFRPREKYVIILVFITFGLVCFGTFFFLPEFKGSKSTADSVYKVYNKIKKAGPELLIPPPPHLEDDKDTLKLVRHDDDGQIDPHVIDDRAKLRAKIEQDEQLKVLERPDMGININKKTSSTTAKSNVVKPLEESVLNDLEENALVKLDNIITVPPAMSDHYPKTTGGEDEEMDARDRRDKVKENEIGKQMNYLKDYQYMVTQSDDQLHSYDDQPLKNLHLEIYDFLG</sequence>
<evidence type="ECO:0000313" key="4">
    <source>
        <dbReference type="Proteomes" id="UP000801492"/>
    </source>
</evidence>
<evidence type="ECO:0000256" key="2">
    <source>
        <dbReference type="SAM" id="Phobius"/>
    </source>
</evidence>
<name>A0A8K0D3G4_IGNLU</name>
<dbReference type="Proteomes" id="UP000801492">
    <property type="component" value="Unassembled WGS sequence"/>
</dbReference>
<keyword evidence="2" id="KW-1133">Transmembrane helix</keyword>
<reference evidence="3" key="1">
    <citation type="submission" date="2019-08" db="EMBL/GenBank/DDBJ databases">
        <title>The genome of the North American firefly Photinus pyralis.</title>
        <authorList>
            <consortium name="Photinus pyralis genome working group"/>
            <person name="Fallon T.R."/>
            <person name="Sander Lower S.E."/>
            <person name="Weng J.-K."/>
        </authorList>
    </citation>
    <scope>NUCLEOTIDE SEQUENCE</scope>
    <source>
        <strain evidence="3">TRF0915ILg1</strain>
        <tissue evidence="3">Whole body</tissue>
    </source>
</reference>